<dbReference type="EMBL" id="CAFBLG010000019">
    <property type="protein sequence ID" value="CAB4859218.1"/>
    <property type="molecule type" value="Genomic_DNA"/>
</dbReference>
<sequence>MSPSRHILLLKPRDVYAVTKGVNRVVYDEPKKLDDYLSWAFLSDIDERESAINGKPIPFLFRVNFYIKAKSSKAWRTSFHIRVDEYGSPLLHSVWTFGVDEFPLWFLEKMSNKEKITKAEGERLAKRSRLLEGVQRYQSDFVAKYQSQLFDRAVLIGLNYSAKKSNISYTPKQLQELTKQIQVRTRRKVIPALLKHVAKIYLEAETSFPKGKPIEAIMDEFHISHRRAQEYADYARDAKHLPPLEVIRRKVKKQTKKKG</sequence>
<organism evidence="1">
    <name type="scientific">freshwater metagenome</name>
    <dbReference type="NCBI Taxonomy" id="449393"/>
    <lineage>
        <taxon>unclassified sequences</taxon>
        <taxon>metagenomes</taxon>
        <taxon>ecological metagenomes</taxon>
    </lineage>
</organism>
<name>A0A6J7CQM2_9ZZZZ</name>
<gene>
    <name evidence="1" type="ORF">UFOPK3295_00343</name>
</gene>
<dbReference type="AlphaFoldDB" id="A0A6J7CQM2"/>
<evidence type="ECO:0000313" key="1">
    <source>
        <dbReference type="EMBL" id="CAB4859218.1"/>
    </source>
</evidence>
<reference evidence="1" key="1">
    <citation type="submission" date="2020-05" db="EMBL/GenBank/DDBJ databases">
        <authorList>
            <person name="Chiriac C."/>
            <person name="Salcher M."/>
            <person name="Ghai R."/>
            <person name="Kavagutti S V."/>
        </authorList>
    </citation>
    <scope>NUCLEOTIDE SEQUENCE</scope>
</reference>
<proteinExistence type="predicted"/>
<accession>A0A6J7CQM2</accession>
<protein>
    <submittedName>
        <fullName evidence="1">Unannotated protein</fullName>
    </submittedName>
</protein>